<name>A0ABT3GI40_9BACT</name>
<dbReference type="EMBL" id="JAPDDT010000004">
    <property type="protein sequence ID" value="MCW1923175.1"/>
    <property type="molecule type" value="Genomic_DNA"/>
</dbReference>
<accession>A0ABT3GI40</accession>
<sequence>MTTLPAEYLTTVFLLGIRPVPLPAKFAIITGWNPMDRPTSAVENIREDEALRRTLELKALSYFRATGCSPDLSHREPGWGVEMPKADAIALGRRFNQRAIWWIENDSLILVNCADGEETPVGEFELRIAGEK</sequence>
<proteinExistence type="predicted"/>
<comment type="caution">
    <text evidence="1">The sequence shown here is derived from an EMBL/GenBank/DDBJ whole genome shotgun (WGS) entry which is preliminary data.</text>
</comment>
<keyword evidence="2" id="KW-1185">Reference proteome</keyword>
<dbReference type="InterPro" id="IPR021710">
    <property type="entry name" value="DUF3293"/>
</dbReference>
<evidence type="ECO:0000313" key="1">
    <source>
        <dbReference type="EMBL" id="MCW1923175.1"/>
    </source>
</evidence>
<dbReference type="RefSeq" id="WP_264487281.1">
    <property type="nucleotide sequence ID" value="NZ_JAPDDT010000004.1"/>
</dbReference>
<gene>
    <name evidence="1" type="ORF">OKA05_11480</name>
</gene>
<organism evidence="1 2">
    <name type="scientific">Luteolibacter arcticus</name>
    <dbReference type="NCBI Taxonomy" id="1581411"/>
    <lineage>
        <taxon>Bacteria</taxon>
        <taxon>Pseudomonadati</taxon>
        <taxon>Verrucomicrobiota</taxon>
        <taxon>Verrucomicrobiia</taxon>
        <taxon>Verrucomicrobiales</taxon>
        <taxon>Verrucomicrobiaceae</taxon>
        <taxon>Luteolibacter</taxon>
    </lineage>
</organism>
<dbReference type="Pfam" id="PF11697">
    <property type="entry name" value="DUF3293"/>
    <property type="match status" value="1"/>
</dbReference>
<evidence type="ECO:0000313" key="2">
    <source>
        <dbReference type="Proteomes" id="UP001320876"/>
    </source>
</evidence>
<dbReference type="Proteomes" id="UP001320876">
    <property type="component" value="Unassembled WGS sequence"/>
</dbReference>
<protein>
    <submittedName>
        <fullName evidence="1">DUF3293 domain-containing protein</fullName>
    </submittedName>
</protein>
<reference evidence="1 2" key="1">
    <citation type="submission" date="2022-10" db="EMBL/GenBank/DDBJ databases">
        <title>Luteolibacter arcticus strain CCTCC AB 2014275, whole genome shotgun sequencing project.</title>
        <authorList>
            <person name="Zhao G."/>
            <person name="Shen L."/>
        </authorList>
    </citation>
    <scope>NUCLEOTIDE SEQUENCE [LARGE SCALE GENOMIC DNA]</scope>
    <source>
        <strain evidence="1 2">CCTCC AB 2014275</strain>
    </source>
</reference>